<dbReference type="CDD" id="cd00402">
    <property type="entry name" value="Riboflavin_synthase_like"/>
    <property type="match status" value="1"/>
</dbReference>
<dbReference type="NCBIfam" id="NF006767">
    <property type="entry name" value="PRK09289.1"/>
    <property type="match status" value="1"/>
</dbReference>
<reference evidence="5" key="1">
    <citation type="submission" date="2021-01" db="EMBL/GenBank/DDBJ databases">
        <authorList>
            <person name="Corre E."/>
            <person name="Pelletier E."/>
            <person name="Niang G."/>
            <person name="Scheremetjew M."/>
            <person name="Finn R."/>
            <person name="Kale V."/>
            <person name="Holt S."/>
            <person name="Cochrane G."/>
            <person name="Meng A."/>
            <person name="Brown T."/>
            <person name="Cohen L."/>
        </authorList>
    </citation>
    <scope>NUCLEOTIDE SEQUENCE</scope>
    <source>
        <strain evidence="5">RCC2336</strain>
    </source>
</reference>
<dbReference type="PANTHER" id="PTHR21098">
    <property type="entry name" value="RIBOFLAVIN SYNTHASE ALPHA CHAIN"/>
    <property type="match status" value="1"/>
</dbReference>
<dbReference type="EMBL" id="HBHV01001419">
    <property type="protein sequence ID" value="CAE0009374.1"/>
    <property type="molecule type" value="Transcribed_RNA"/>
</dbReference>
<keyword evidence="1" id="KW-0677">Repeat</keyword>
<evidence type="ECO:0000313" key="5">
    <source>
        <dbReference type="EMBL" id="CAE0009374.1"/>
    </source>
</evidence>
<dbReference type="SUPFAM" id="SSF63380">
    <property type="entry name" value="Riboflavin synthase domain-like"/>
    <property type="match status" value="2"/>
</dbReference>
<feature type="domain" description="Lumazine-binding" evidence="4">
    <location>
        <begin position="173"/>
        <end position="273"/>
    </location>
</feature>
<gene>
    <name evidence="5" type="ORF">PPRO1316_LOCUS988</name>
</gene>
<feature type="repeat" description="Lumazine-binding" evidence="2">
    <location>
        <begin position="72"/>
        <end position="172"/>
    </location>
</feature>
<dbReference type="InterPro" id="IPR017938">
    <property type="entry name" value="Riboflavin_synthase-like_b-brl"/>
</dbReference>
<evidence type="ECO:0000256" key="2">
    <source>
        <dbReference type="PROSITE-ProRule" id="PRU00524"/>
    </source>
</evidence>
<evidence type="ECO:0000256" key="3">
    <source>
        <dbReference type="SAM" id="MobiDB-lite"/>
    </source>
</evidence>
<dbReference type="PROSITE" id="PS51177">
    <property type="entry name" value="LUMAZINE_BIND"/>
    <property type="match status" value="2"/>
</dbReference>
<evidence type="ECO:0000259" key="4">
    <source>
        <dbReference type="PROSITE" id="PS51177"/>
    </source>
</evidence>
<dbReference type="Pfam" id="PF00677">
    <property type="entry name" value="Lum_binding"/>
    <property type="match status" value="2"/>
</dbReference>
<dbReference type="GO" id="GO:0004746">
    <property type="term" value="F:riboflavin synthase activity"/>
    <property type="evidence" value="ECO:0007669"/>
    <property type="project" value="TreeGrafter"/>
</dbReference>
<sequence length="287" mass="30916">MAAMSLSSQTSFERRSFNSTTSRSRGRSHVGASCLASSVFLASWRTRSRTPAPRNRNRSSHARGSSRLTTCVFTGIVQGKTSVISKDVIKENEAMAFRMQFPKGATENLQVGASVAINGTCLTAVEIDQENDTARFDLIIETLRATNLGKLDVGSEANFERAARIGDEIGGHNVSGHVNCVAQLESVEATDENRRLLFSLPKDVGRYVFAKGFVAVDGCSLTVGEVERGDERDSFSVYLIPETLRVTTLGGYTPGDAVNIEADASTVAVVETVARVLAEKNLELSSL</sequence>
<feature type="region of interest" description="Disordered" evidence="3">
    <location>
        <begin position="1"/>
        <end position="29"/>
    </location>
</feature>
<accession>A0A7S3DZE7</accession>
<evidence type="ECO:0000256" key="1">
    <source>
        <dbReference type="ARBA" id="ARBA00022737"/>
    </source>
</evidence>
<dbReference type="NCBIfam" id="NF009566">
    <property type="entry name" value="PRK13020.1"/>
    <property type="match status" value="1"/>
</dbReference>
<protein>
    <recommendedName>
        <fullName evidence="4">Lumazine-binding domain-containing protein</fullName>
    </recommendedName>
</protein>
<dbReference type="NCBIfam" id="TIGR00187">
    <property type="entry name" value="ribE"/>
    <property type="match status" value="1"/>
</dbReference>
<name>A0A7S3DZE7_9CHLO</name>
<proteinExistence type="predicted"/>
<dbReference type="AlphaFoldDB" id="A0A7S3DZE7"/>
<dbReference type="Gene3D" id="2.40.30.20">
    <property type="match status" value="2"/>
</dbReference>
<feature type="repeat" description="Lumazine-binding" evidence="2">
    <location>
        <begin position="173"/>
        <end position="273"/>
    </location>
</feature>
<dbReference type="InterPro" id="IPR001783">
    <property type="entry name" value="Lumazine-bd"/>
</dbReference>
<feature type="domain" description="Lumazine-binding" evidence="4">
    <location>
        <begin position="72"/>
        <end position="172"/>
    </location>
</feature>
<dbReference type="GO" id="GO:0009231">
    <property type="term" value="P:riboflavin biosynthetic process"/>
    <property type="evidence" value="ECO:0007669"/>
    <property type="project" value="TreeGrafter"/>
</dbReference>
<dbReference type="InterPro" id="IPR026017">
    <property type="entry name" value="Lumazine-bd_dom"/>
</dbReference>
<dbReference type="PANTHER" id="PTHR21098:SF0">
    <property type="entry name" value="RIBOFLAVIN SYNTHASE"/>
    <property type="match status" value="1"/>
</dbReference>
<dbReference type="InterPro" id="IPR023366">
    <property type="entry name" value="ATP_synth_asu-like_sf"/>
</dbReference>
<organism evidence="5">
    <name type="scientific">Pycnococcus provasolii</name>
    <dbReference type="NCBI Taxonomy" id="41880"/>
    <lineage>
        <taxon>Eukaryota</taxon>
        <taxon>Viridiplantae</taxon>
        <taxon>Chlorophyta</taxon>
        <taxon>Pseudoscourfieldiophyceae</taxon>
        <taxon>Pseudoscourfieldiales</taxon>
        <taxon>Pycnococcaceae</taxon>
        <taxon>Pycnococcus</taxon>
    </lineage>
</organism>